<dbReference type="EMBL" id="FJ392678">
    <property type="protein sequence ID" value="ACJ14491.1"/>
    <property type="molecule type" value="mRNA"/>
</dbReference>
<dbReference type="AlphaFoldDB" id="B6ZBQ0"/>
<dbReference type="PROSITE" id="PS50188">
    <property type="entry name" value="B302_SPRY"/>
    <property type="match status" value="1"/>
</dbReference>
<accession>B6ZBQ0</accession>
<dbReference type="InterPro" id="IPR001870">
    <property type="entry name" value="B30.2/SPRY"/>
</dbReference>
<reference evidence="4" key="1">
    <citation type="journal article" date="2009" name="PLoS Pathog.">
        <title>The cyst nematode SPRYSEC protein RBP-1 elicits Gpa2- and RanGAP2-dependent plant cell death.</title>
        <authorList>
            <person name="Sacco M.A."/>
            <person name="Koropacka K."/>
            <person name="Grenier E."/>
            <person name="Jaubert M.J."/>
            <person name="Blanchard A."/>
            <person name="Goverse A."/>
            <person name="Smant G."/>
            <person name="Moffett P."/>
        </authorList>
    </citation>
    <scope>NUCLEOTIDE SEQUENCE</scope>
    <source>
        <strain evidence="4">Chavornay</strain>
    </source>
</reference>
<gene>
    <name evidence="4" type="primary">rbp-1</name>
</gene>
<dbReference type="InterPro" id="IPR043136">
    <property type="entry name" value="B30.2/SPRY_sf"/>
</dbReference>
<feature type="chain" id="PRO_5002850408" evidence="2">
    <location>
        <begin position="24"/>
        <end position="280"/>
    </location>
</feature>
<evidence type="ECO:0000259" key="3">
    <source>
        <dbReference type="PROSITE" id="PS50188"/>
    </source>
</evidence>
<feature type="domain" description="B30.2/SPRY" evidence="3">
    <location>
        <begin position="70"/>
        <end position="265"/>
    </location>
</feature>
<evidence type="ECO:0000313" key="4">
    <source>
        <dbReference type="EMBL" id="ACJ14491.1"/>
    </source>
</evidence>
<dbReference type="CDD" id="cd12885">
    <property type="entry name" value="SPRY_RanBP_like"/>
    <property type="match status" value="1"/>
</dbReference>
<dbReference type="SMART" id="SM00449">
    <property type="entry name" value="SPRY"/>
    <property type="match status" value="1"/>
</dbReference>
<dbReference type="InterPro" id="IPR003877">
    <property type="entry name" value="SPRY_dom"/>
</dbReference>
<dbReference type="InterPro" id="IPR044736">
    <property type="entry name" value="Gid1/RanBPM/SPLA_SPRY"/>
</dbReference>
<feature type="region of interest" description="Disordered" evidence="1">
    <location>
        <begin position="25"/>
        <end position="50"/>
    </location>
</feature>
<organism evidence="4">
    <name type="scientific">Globodera pallida</name>
    <name type="common">Potato cyst nematode worm</name>
    <name type="synonym">Heterodera pallida</name>
    <dbReference type="NCBI Taxonomy" id="36090"/>
    <lineage>
        <taxon>Eukaryota</taxon>
        <taxon>Metazoa</taxon>
        <taxon>Ecdysozoa</taxon>
        <taxon>Nematoda</taxon>
        <taxon>Chromadorea</taxon>
        <taxon>Rhabditida</taxon>
        <taxon>Tylenchina</taxon>
        <taxon>Tylenchomorpha</taxon>
        <taxon>Tylenchoidea</taxon>
        <taxon>Heteroderidae</taxon>
        <taxon>Heteroderinae</taxon>
        <taxon>Globodera</taxon>
    </lineage>
</organism>
<proteinExistence type="evidence at transcript level"/>
<dbReference type="Gene3D" id="2.60.120.920">
    <property type="match status" value="1"/>
</dbReference>
<evidence type="ECO:0000256" key="2">
    <source>
        <dbReference type="SAM" id="SignalP"/>
    </source>
</evidence>
<dbReference type="Pfam" id="PF00622">
    <property type="entry name" value="SPRY"/>
    <property type="match status" value="1"/>
</dbReference>
<name>B6ZBQ0_GLOPA</name>
<keyword evidence="2" id="KW-0732">Signal</keyword>
<protein>
    <submittedName>
        <fullName evidence="4">RBP1</fullName>
    </submittedName>
</protein>
<evidence type="ECO:0000256" key="1">
    <source>
        <dbReference type="SAM" id="MobiDB-lite"/>
    </source>
</evidence>
<dbReference type="SUPFAM" id="SSF49899">
    <property type="entry name" value="Concanavalin A-like lectins/glucanases"/>
    <property type="match status" value="1"/>
</dbReference>
<sequence>MRTFLFSGVVFLLVASILLETDASPKPNKKVKGSSSSGNAEPNGGLTLQNQWNPEACDTCLTLSETERRLMIVEYTKADWGKYYGLTLQNQWNPEACDTCLTLSETGRRLMIVEYTKADWGCRSVFAVESIPNKESGIFYYEVKISAITASVSIGLATKEMPLDKFVGYVKGTYSYDSRGYFWGHEVAGCSHLNKRPFIKVPKFGEGDVVGCGVNLENRQIFYTLNGELLEPAGLPIDHDADLFPCITVYAPGTKIEANFGPEFHPKSADVIEKLKNENL</sequence>
<feature type="signal peptide" evidence="2">
    <location>
        <begin position="1"/>
        <end position="23"/>
    </location>
</feature>
<dbReference type="InterPro" id="IPR013320">
    <property type="entry name" value="ConA-like_dom_sf"/>
</dbReference>